<name>A0A1G6JPZ5_9BACT</name>
<evidence type="ECO:0000313" key="3">
    <source>
        <dbReference type="Proteomes" id="UP000199452"/>
    </source>
</evidence>
<feature type="region of interest" description="Disordered" evidence="1">
    <location>
        <begin position="30"/>
        <end position="58"/>
    </location>
</feature>
<evidence type="ECO:0000256" key="1">
    <source>
        <dbReference type="SAM" id="MobiDB-lite"/>
    </source>
</evidence>
<gene>
    <name evidence="2" type="ORF">SAMN05216323_102114</name>
</gene>
<dbReference type="AlphaFoldDB" id="A0A1G6JPZ5"/>
<dbReference type="STRING" id="1640674.SAMN05216323_102114"/>
<organism evidence="2 3">
    <name type="scientific">Williamwhitmania taraxaci</name>
    <dbReference type="NCBI Taxonomy" id="1640674"/>
    <lineage>
        <taxon>Bacteria</taxon>
        <taxon>Pseudomonadati</taxon>
        <taxon>Bacteroidota</taxon>
        <taxon>Bacteroidia</taxon>
        <taxon>Bacteroidales</taxon>
        <taxon>Williamwhitmaniaceae</taxon>
        <taxon>Williamwhitmania</taxon>
    </lineage>
</organism>
<evidence type="ECO:0000313" key="2">
    <source>
        <dbReference type="EMBL" id="SDC20767.1"/>
    </source>
</evidence>
<sequence>MQQLVDVICHFAPVYAIGIQRHECHRYTNSKSMKQHAPHENKYKLPIPMVGSNKNYSS</sequence>
<proteinExistence type="predicted"/>
<accession>A0A1G6JPZ5</accession>
<reference evidence="2 3" key="1">
    <citation type="submission" date="2016-09" db="EMBL/GenBank/DDBJ databases">
        <authorList>
            <person name="Capua I."/>
            <person name="De Benedictis P."/>
            <person name="Joannis T."/>
            <person name="Lombin L.H."/>
            <person name="Cattoli G."/>
        </authorList>
    </citation>
    <scope>NUCLEOTIDE SEQUENCE [LARGE SCALE GENOMIC DNA]</scope>
    <source>
        <strain evidence="2 3">A7P-90m</strain>
    </source>
</reference>
<dbReference type="Proteomes" id="UP000199452">
    <property type="component" value="Unassembled WGS sequence"/>
</dbReference>
<protein>
    <submittedName>
        <fullName evidence="2">Uncharacterized protein</fullName>
    </submittedName>
</protein>
<keyword evidence="3" id="KW-1185">Reference proteome</keyword>
<dbReference type="EMBL" id="FMYP01000021">
    <property type="protein sequence ID" value="SDC20767.1"/>
    <property type="molecule type" value="Genomic_DNA"/>
</dbReference>